<evidence type="ECO:0000256" key="2">
    <source>
        <dbReference type="ARBA" id="ARBA00022908"/>
    </source>
</evidence>
<protein>
    <submittedName>
        <fullName evidence="9">Integrase</fullName>
    </submittedName>
</protein>
<dbReference type="AlphaFoldDB" id="A0A7W7N323"/>
<sequence length="357" mass="39810">MKKPKYVSAYRDRHGVLRWRYRRPGLPQSQSRELFGSEAWWTWYAAAEGAKKVSVGEKRTIPGSLSAVAVAYYTSADFKLLAPVTQKTYRNIIDRFRDTAGALPVAKIAPAHVRKWVDNRADRPAAANTFLKVFRALMRFALERDMVKADPTIGVRPVKNKTEGHHTWSEAEIATYEAKWPLGTRERLAFDLLLYTAQRSGDVRQMGRQHILDGHVVVRQEKTGQPLEIPIHPRLSESIKAFHSGQLIFIATQHGDPYTARGFGNWFTDSAIAAGLEKGRTAHGLRKSAARRLAEAGCTSHQIAAITGHKTLKEVERYTRAAAQKALAGAAMERVKTSTDGEQACLTEPETVRQSAP</sequence>
<evidence type="ECO:0000313" key="9">
    <source>
        <dbReference type="EMBL" id="MBB4797958.1"/>
    </source>
</evidence>
<proteinExistence type="inferred from homology"/>
<dbReference type="Gene3D" id="1.10.443.10">
    <property type="entry name" value="Intergrase catalytic core"/>
    <property type="match status" value="1"/>
</dbReference>
<evidence type="ECO:0000256" key="3">
    <source>
        <dbReference type="ARBA" id="ARBA00023125"/>
    </source>
</evidence>
<comment type="caution">
    <text evidence="9">The sequence shown here is derived from an EMBL/GenBank/DDBJ whole genome shotgun (WGS) entry which is preliminary data.</text>
</comment>
<dbReference type="GO" id="GO:0015074">
    <property type="term" value="P:DNA integration"/>
    <property type="evidence" value="ECO:0007669"/>
    <property type="project" value="UniProtKB-KW"/>
</dbReference>
<dbReference type="PROSITE" id="PS51900">
    <property type="entry name" value="CB"/>
    <property type="match status" value="1"/>
</dbReference>
<feature type="domain" description="Tyr recombinase" evidence="7">
    <location>
        <begin position="154"/>
        <end position="332"/>
    </location>
</feature>
<dbReference type="PANTHER" id="PTHR30629">
    <property type="entry name" value="PROPHAGE INTEGRASE"/>
    <property type="match status" value="1"/>
</dbReference>
<evidence type="ECO:0000259" key="7">
    <source>
        <dbReference type="PROSITE" id="PS51898"/>
    </source>
</evidence>
<organism evidence="9 10">
    <name type="scientific">Brevundimonas bullata</name>
    <dbReference type="NCBI Taxonomy" id="13160"/>
    <lineage>
        <taxon>Bacteria</taxon>
        <taxon>Pseudomonadati</taxon>
        <taxon>Pseudomonadota</taxon>
        <taxon>Alphaproteobacteria</taxon>
        <taxon>Caulobacterales</taxon>
        <taxon>Caulobacteraceae</taxon>
        <taxon>Brevundimonas</taxon>
    </lineage>
</organism>
<dbReference type="Gene3D" id="1.10.150.130">
    <property type="match status" value="1"/>
</dbReference>
<dbReference type="InterPro" id="IPR044068">
    <property type="entry name" value="CB"/>
</dbReference>
<name>A0A7W7N323_9CAUL</name>
<evidence type="ECO:0000256" key="6">
    <source>
        <dbReference type="SAM" id="MobiDB-lite"/>
    </source>
</evidence>
<keyword evidence="2" id="KW-0229">DNA integration</keyword>
<evidence type="ECO:0000256" key="1">
    <source>
        <dbReference type="ARBA" id="ARBA00008857"/>
    </source>
</evidence>
<keyword evidence="4" id="KW-0233">DNA recombination</keyword>
<dbReference type="RefSeq" id="WP_184268929.1">
    <property type="nucleotide sequence ID" value="NZ_JACHKY010000002.1"/>
</dbReference>
<dbReference type="InterPro" id="IPR011010">
    <property type="entry name" value="DNA_brk_join_enz"/>
</dbReference>
<dbReference type="InterPro" id="IPR013762">
    <property type="entry name" value="Integrase-like_cat_sf"/>
</dbReference>
<dbReference type="Pfam" id="PF00589">
    <property type="entry name" value="Phage_integrase"/>
    <property type="match status" value="1"/>
</dbReference>
<dbReference type="GO" id="GO:0006310">
    <property type="term" value="P:DNA recombination"/>
    <property type="evidence" value="ECO:0007669"/>
    <property type="project" value="UniProtKB-KW"/>
</dbReference>
<accession>A0A7W7N323</accession>
<evidence type="ECO:0000256" key="5">
    <source>
        <dbReference type="PROSITE-ProRule" id="PRU01248"/>
    </source>
</evidence>
<feature type="domain" description="Core-binding (CB)" evidence="8">
    <location>
        <begin position="63"/>
        <end position="142"/>
    </location>
</feature>
<dbReference type="Proteomes" id="UP000539957">
    <property type="component" value="Unassembled WGS sequence"/>
</dbReference>
<dbReference type="InterPro" id="IPR002104">
    <property type="entry name" value="Integrase_catalytic"/>
</dbReference>
<evidence type="ECO:0000313" key="10">
    <source>
        <dbReference type="Proteomes" id="UP000539957"/>
    </source>
</evidence>
<comment type="similarity">
    <text evidence="1">Belongs to the 'phage' integrase family.</text>
</comment>
<keyword evidence="10" id="KW-1185">Reference proteome</keyword>
<dbReference type="EMBL" id="JACHKY010000002">
    <property type="protein sequence ID" value="MBB4797958.1"/>
    <property type="molecule type" value="Genomic_DNA"/>
</dbReference>
<evidence type="ECO:0000259" key="8">
    <source>
        <dbReference type="PROSITE" id="PS51900"/>
    </source>
</evidence>
<dbReference type="InterPro" id="IPR010998">
    <property type="entry name" value="Integrase_recombinase_N"/>
</dbReference>
<keyword evidence="3 5" id="KW-0238">DNA-binding</keyword>
<dbReference type="PANTHER" id="PTHR30629:SF2">
    <property type="entry name" value="PROPHAGE INTEGRASE INTS-RELATED"/>
    <property type="match status" value="1"/>
</dbReference>
<reference evidence="9 10" key="1">
    <citation type="submission" date="2020-08" db="EMBL/GenBank/DDBJ databases">
        <title>Functional genomics of gut bacteria from endangered species of beetles.</title>
        <authorList>
            <person name="Carlos-Shanley C."/>
        </authorList>
    </citation>
    <scope>NUCLEOTIDE SEQUENCE [LARGE SCALE GENOMIC DNA]</scope>
    <source>
        <strain evidence="9 10">S00123</strain>
    </source>
</reference>
<dbReference type="GO" id="GO:0003677">
    <property type="term" value="F:DNA binding"/>
    <property type="evidence" value="ECO:0007669"/>
    <property type="project" value="UniProtKB-UniRule"/>
</dbReference>
<dbReference type="PROSITE" id="PS51898">
    <property type="entry name" value="TYR_RECOMBINASE"/>
    <property type="match status" value="1"/>
</dbReference>
<gene>
    <name evidence="9" type="ORF">HNP32_001682</name>
</gene>
<dbReference type="InterPro" id="IPR050808">
    <property type="entry name" value="Phage_Integrase"/>
</dbReference>
<evidence type="ECO:0000256" key="4">
    <source>
        <dbReference type="ARBA" id="ARBA00023172"/>
    </source>
</evidence>
<dbReference type="SUPFAM" id="SSF56349">
    <property type="entry name" value="DNA breaking-rejoining enzymes"/>
    <property type="match status" value="1"/>
</dbReference>
<feature type="region of interest" description="Disordered" evidence="6">
    <location>
        <begin position="338"/>
        <end position="357"/>
    </location>
</feature>